<dbReference type="GO" id="GO:0046872">
    <property type="term" value="F:metal ion binding"/>
    <property type="evidence" value="ECO:0007669"/>
    <property type="project" value="UniProtKB-KW"/>
</dbReference>
<proteinExistence type="predicted"/>
<evidence type="ECO:0000313" key="6">
    <source>
        <dbReference type="Proteomes" id="UP000576082"/>
    </source>
</evidence>
<name>A0A7X9RZ00_9BACT</name>
<gene>
    <name evidence="5" type="primary">pdxA</name>
    <name evidence="5" type="ORF">HHU12_25190</name>
</gene>
<dbReference type="GO" id="GO:0050570">
    <property type="term" value="F:4-hydroxythreonine-4-phosphate dehydrogenase activity"/>
    <property type="evidence" value="ECO:0007669"/>
    <property type="project" value="UniProtKB-EC"/>
</dbReference>
<keyword evidence="2 5" id="KW-0560">Oxidoreductase</keyword>
<feature type="region of interest" description="Disordered" evidence="4">
    <location>
        <begin position="368"/>
        <end position="455"/>
    </location>
</feature>
<protein>
    <submittedName>
        <fullName evidence="5">4-hydroxythreonine-4-phosphate dehydrogenase PdxA</fullName>
        <ecNumber evidence="5">1.1.1.262</ecNumber>
    </submittedName>
</protein>
<dbReference type="Gene3D" id="3.40.718.10">
    <property type="entry name" value="Isopropylmalate Dehydrogenase"/>
    <property type="match status" value="1"/>
</dbReference>
<evidence type="ECO:0000256" key="2">
    <source>
        <dbReference type="ARBA" id="ARBA00023002"/>
    </source>
</evidence>
<keyword evidence="6" id="KW-1185">Reference proteome</keyword>
<dbReference type="EMBL" id="JABANE010000092">
    <property type="protein sequence ID" value="NME71285.1"/>
    <property type="molecule type" value="Genomic_DNA"/>
</dbReference>
<dbReference type="PANTHER" id="PTHR30004">
    <property type="entry name" value="4-HYDROXYTHREONINE-4-PHOSPHATE DEHYDROGENASE"/>
    <property type="match status" value="1"/>
</dbReference>
<dbReference type="EC" id="1.1.1.262" evidence="5"/>
<evidence type="ECO:0000256" key="4">
    <source>
        <dbReference type="SAM" id="MobiDB-lite"/>
    </source>
</evidence>
<feature type="compositionally biased region" description="Acidic residues" evidence="4">
    <location>
        <begin position="377"/>
        <end position="387"/>
    </location>
</feature>
<dbReference type="InterPro" id="IPR005255">
    <property type="entry name" value="PdxA_fam"/>
</dbReference>
<evidence type="ECO:0000256" key="3">
    <source>
        <dbReference type="ARBA" id="ARBA00023027"/>
    </source>
</evidence>
<accession>A0A7X9RZ00</accession>
<dbReference type="SUPFAM" id="SSF53659">
    <property type="entry name" value="Isocitrate/Isopropylmalate dehydrogenase-like"/>
    <property type="match status" value="1"/>
</dbReference>
<sequence>MRENKNQKNNRRSDKPRIGITIGDYNGIGPEVIVKVLQDKRITNICTPVVYGSGRILTKYKRILGIEDFTYHQFNNNSYLHDQKINVVNCWSDVQELEPGKVSESAGKCAYLSIDKASEDLKSEVIDAVVTAPINKENIQSEDFNYAGHTEYYQENFATKGDTLMTLCDGDLRVGVVTGHIPLKDVAASITKERLSSKLNVFLESLKNDFGIAKPKIAVMGLNPHAGENGLLGDEEINIIGPVVKEFKKRGNLVFGPFPSDGFFGTLSFKNYDGVLCMYHDQGLIPFKLHAFENGVNYTAGLSIVRTSPDHGTAYNIAGKGIADEKSFRAALMQAVDIVKVRSNVVTNQIRPNAKQMLQDRKDQMKVQKALEVSTEGAEEFDLSELEAGERKEEQVTRQQKMLENKNKGGNQKQDRRPNNQNKEHWKPRKNFKGGNRNAGDQQQQKPIKQDKEVK</sequence>
<reference evidence="5 6" key="1">
    <citation type="submission" date="2020-04" db="EMBL/GenBank/DDBJ databases">
        <title>Flammeovirga sp. SR4, a novel species isolated from seawater.</title>
        <authorList>
            <person name="Wang X."/>
        </authorList>
    </citation>
    <scope>NUCLEOTIDE SEQUENCE [LARGE SCALE GENOMIC DNA]</scope>
    <source>
        <strain evidence="5 6">ATCC 23126</strain>
    </source>
</reference>
<dbReference type="NCBIfam" id="TIGR00557">
    <property type="entry name" value="pdxA"/>
    <property type="match status" value="1"/>
</dbReference>
<dbReference type="Pfam" id="PF04166">
    <property type="entry name" value="PdxA"/>
    <property type="match status" value="1"/>
</dbReference>
<keyword evidence="1" id="KW-0479">Metal-binding</keyword>
<organism evidence="5 6">
    <name type="scientific">Flammeovirga aprica JL-4</name>
    <dbReference type="NCBI Taxonomy" id="694437"/>
    <lineage>
        <taxon>Bacteria</taxon>
        <taxon>Pseudomonadati</taxon>
        <taxon>Bacteroidota</taxon>
        <taxon>Cytophagia</taxon>
        <taxon>Cytophagales</taxon>
        <taxon>Flammeovirgaceae</taxon>
        <taxon>Flammeovirga</taxon>
    </lineage>
</organism>
<dbReference type="AlphaFoldDB" id="A0A7X9RZ00"/>
<comment type="caution">
    <text evidence="5">The sequence shown here is derived from an EMBL/GenBank/DDBJ whole genome shotgun (WGS) entry which is preliminary data.</text>
</comment>
<dbReference type="PANTHER" id="PTHR30004:SF6">
    <property type="entry name" value="D-THREONATE 4-PHOSPHATE DEHYDROGENASE"/>
    <property type="match status" value="1"/>
</dbReference>
<dbReference type="RefSeq" id="WP_169659503.1">
    <property type="nucleotide sequence ID" value="NZ_JABANE010000092.1"/>
</dbReference>
<evidence type="ECO:0000313" key="5">
    <source>
        <dbReference type="EMBL" id="NME71285.1"/>
    </source>
</evidence>
<keyword evidence="3" id="KW-0520">NAD</keyword>
<feature type="compositionally biased region" description="Basic and acidic residues" evidence="4">
    <location>
        <begin position="388"/>
        <end position="425"/>
    </location>
</feature>
<evidence type="ECO:0000256" key="1">
    <source>
        <dbReference type="ARBA" id="ARBA00022723"/>
    </source>
</evidence>
<dbReference type="Proteomes" id="UP000576082">
    <property type="component" value="Unassembled WGS sequence"/>
</dbReference>
<dbReference type="GO" id="GO:0051287">
    <property type="term" value="F:NAD binding"/>
    <property type="evidence" value="ECO:0007669"/>
    <property type="project" value="InterPro"/>
</dbReference>